<evidence type="ECO:0000259" key="4">
    <source>
        <dbReference type="PROSITE" id="PS50090"/>
    </source>
</evidence>
<dbReference type="PANTHER" id="PTHR47122">
    <property type="entry name" value="MYB-LIKE DNA-BINDING DOMAIN CONTAINING PROTEIN, EXPRESSED"/>
    <property type="match status" value="1"/>
</dbReference>
<dbReference type="InterPro" id="IPR045254">
    <property type="entry name" value="Nit1/2_C-N_Hydrolase"/>
</dbReference>
<dbReference type="GO" id="GO:0005634">
    <property type="term" value="C:nucleus"/>
    <property type="evidence" value="ECO:0007669"/>
    <property type="project" value="UniProtKB-SubCell"/>
</dbReference>
<feature type="compositionally biased region" description="Polar residues" evidence="3">
    <location>
        <begin position="380"/>
        <end position="389"/>
    </location>
</feature>
<dbReference type="PROSITE" id="PS50090">
    <property type="entry name" value="MYB_LIKE"/>
    <property type="match status" value="1"/>
</dbReference>
<sequence>MVYAAFSMETIVDIVGNEEVRFKDVVPSPQKTADPVVYQLVRVDGNGRLVPATDDEVIVVENLLEDDKSEGRNVTNTGKTLECNTSFGCTPENVQFSSSEGLQQVEDTEIGAENPNVPPDPALGSGNMDVQLEPDFSLVKGEIHLDNLSVRDLQETFKATFGRETSVKDKQWLKRRIVMGLTNSCDFSATTLIITDHSVVKKGKDEAYKSENQSVLVDCVVRSAEENHEVTPTCHDKENEIQSNAKETKIESSTSQDKFISKDADTEQRPAKRVRKPTKRYIEEFSEEESRDSGAKMVSPVKQPVPDHPSAKVFARPSDSFGLVGRCLTRKDSLGGSGVQVPYVSRIRRSRPRENFMTLMKIQPSGMSMSNRFIEKDVASSEQLDNGSGNEVPKASLSRKWPQEPAVPSAERSKLFSERKVMQMEKEVELENMDSYKNSSDDEVVTVPTTSGGMRRKHHRPWTLTEVVKLVDGVAKYGVGRWSEIKRLAFASYSYRTSVDLKDKWRNLLRASLAELPARNGTNSSRKQASVPIPAPILSRVRELADIQTQFRIGLCQLSVTSDKNINIAKARSSIQYASIKGATLVILPEMWNCPYSSDYFTKFAENFDEKDSAHSYSMLAEVASREGITIVGGSIPEWSGNQLYNTCCVFGPNGKLLAKHRKMHMFDIDIPGDFSFKESDIFSAGEEATIVDTDVGRIGIGICHDIRFPELAMIYRARGADLICYPGAFNISTGEALWELEQRVRAVDNQIFIATCSPSRDSAGSYTIWGHSTLVNPLGEIVATSGHEETIVVAEVDYSAIHHTRESIPIGMQKREDVYRLIDLHV</sequence>
<dbReference type="SUPFAM" id="SSF46689">
    <property type="entry name" value="Homeodomain-like"/>
    <property type="match status" value="1"/>
</dbReference>
<evidence type="ECO:0000256" key="2">
    <source>
        <dbReference type="ARBA" id="ARBA00023242"/>
    </source>
</evidence>
<dbReference type="AlphaFoldDB" id="A0ABD3TUS4"/>
<dbReference type="PANTHER" id="PTHR47122:SF4">
    <property type="entry name" value="TRF-LIKE 3"/>
    <property type="match status" value="1"/>
</dbReference>
<proteinExistence type="predicted"/>
<gene>
    <name evidence="7" type="ORF">ACJIZ3_025376</name>
</gene>
<dbReference type="InterPro" id="IPR017930">
    <property type="entry name" value="Myb_dom"/>
</dbReference>
<dbReference type="InterPro" id="IPR001005">
    <property type="entry name" value="SANT/Myb"/>
</dbReference>
<dbReference type="Proteomes" id="UP001634393">
    <property type="component" value="Unassembled WGS sequence"/>
</dbReference>
<dbReference type="SMART" id="SM00717">
    <property type="entry name" value="SANT"/>
    <property type="match status" value="1"/>
</dbReference>
<dbReference type="Pfam" id="PF00795">
    <property type="entry name" value="CN_hydrolase"/>
    <property type="match status" value="1"/>
</dbReference>
<evidence type="ECO:0000259" key="5">
    <source>
        <dbReference type="PROSITE" id="PS50263"/>
    </source>
</evidence>
<name>A0ABD3TUS4_9LAMI</name>
<protein>
    <submittedName>
        <fullName evidence="7">Uncharacterized protein</fullName>
    </submittedName>
</protein>
<evidence type="ECO:0000256" key="3">
    <source>
        <dbReference type="SAM" id="MobiDB-lite"/>
    </source>
</evidence>
<evidence type="ECO:0000313" key="8">
    <source>
        <dbReference type="Proteomes" id="UP001634393"/>
    </source>
</evidence>
<dbReference type="PROSITE" id="PS50263">
    <property type="entry name" value="CN_HYDROLASE"/>
    <property type="match status" value="1"/>
</dbReference>
<organism evidence="7 8">
    <name type="scientific">Penstemon smallii</name>
    <dbReference type="NCBI Taxonomy" id="265156"/>
    <lineage>
        <taxon>Eukaryota</taxon>
        <taxon>Viridiplantae</taxon>
        <taxon>Streptophyta</taxon>
        <taxon>Embryophyta</taxon>
        <taxon>Tracheophyta</taxon>
        <taxon>Spermatophyta</taxon>
        <taxon>Magnoliopsida</taxon>
        <taxon>eudicotyledons</taxon>
        <taxon>Gunneridae</taxon>
        <taxon>Pentapetalae</taxon>
        <taxon>asterids</taxon>
        <taxon>lamiids</taxon>
        <taxon>Lamiales</taxon>
        <taxon>Plantaginaceae</taxon>
        <taxon>Cheloneae</taxon>
        <taxon>Penstemon</taxon>
    </lineage>
</organism>
<dbReference type="EMBL" id="JBJXBP010000003">
    <property type="protein sequence ID" value="KAL3840785.1"/>
    <property type="molecule type" value="Genomic_DNA"/>
</dbReference>
<accession>A0ABD3TUS4</accession>
<feature type="region of interest" description="Disordered" evidence="3">
    <location>
        <begin position="247"/>
        <end position="311"/>
    </location>
</feature>
<feature type="region of interest" description="Disordered" evidence="3">
    <location>
        <begin position="379"/>
        <end position="414"/>
    </location>
</feature>
<comment type="subcellular location">
    <subcellularLocation>
        <location evidence="1">Nucleus</location>
    </subcellularLocation>
</comment>
<evidence type="ECO:0000259" key="6">
    <source>
        <dbReference type="PROSITE" id="PS51294"/>
    </source>
</evidence>
<reference evidence="7 8" key="1">
    <citation type="submission" date="2024-12" db="EMBL/GenBank/DDBJ databases">
        <title>The unique morphological basis and parallel evolutionary history of personate flowers in Penstemon.</title>
        <authorList>
            <person name="Depatie T.H."/>
            <person name="Wessinger C.A."/>
        </authorList>
    </citation>
    <scope>NUCLEOTIDE SEQUENCE [LARGE SCALE GENOMIC DNA]</scope>
    <source>
        <strain evidence="7">WTNN_2</strain>
        <tissue evidence="7">Leaf</tissue>
    </source>
</reference>
<dbReference type="InterPro" id="IPR036526">
    <property type="entry name" value="C-N_Hydrolase_sf"/>
</dbReference>
<comment type="caution">
    <text evidence="7">The sequence shown here is derived from an EMBL/GenBank/DDBJ whole genome shotgun (WGS) entry which is preliminary data.</text>
</comment>
<dbReference type="SUPFAM" id="SSF56317">
    <property type="entry name" value="Carbon-nitrogen hydrolase"/>
    <property type="match status" value="1"/>
</dbReference>
<dbReference type="InterPro" id="IPR009057">
    <property type="entry name" value="Homeodomain-like_sf"/>
</dbReference>
<dbReference type="CDD" id="cd07572">
    <property type="entry name" value="nit"/>
    <property type="match status" value="1"/>
</dbReference>
<feature type="compositionally biased region" description="Basic and acidic residues" evidence="3">
    <location>
        <begin position="259"/>
        <end position="270"/>
    </location>
</feature>
<keyword evidence="8" id="KW-1185">Reference proteome</keyword>
<dbReference type="CDD" id="cd11660">
    <property type="entry name" value="SANT_TRF"/>
    <property type="match status" value="1"/>
</dbReference>
<dbReference type="Gene3D" id="3.60.110.10">
    <property type="entry name" value="Carbon-nitrogen hydrolase"/>
    <property type="match status" value="1"/>
</dbReference>
<feature type="domain" description="HTH myb-type" evidence="6">
    <location>
        <begin position="454"/>
        <end position="513"/>
    </location>
</feature>
<keyword evidence="2" id="KW-0539">Nucleus</keyword>
<dbReference type="Gene3D" id="1.10.246.220">
    <property type="match status" value="1"/>
</dbReference>
<dbReference type="PROSITE" id="PS51294">
    <property type="entry name" value="HTH_MYB"/>
    <property type="match status" value="1"/>
</dbReference>
<dbReference type="GO" id="GO:0016810">
    <property type="term" value="F:hydrolase activity, acting on carbon-nitrogen (but not peptide) bonds"/>
    <property type="evidence" value="ECO:0007669"/>
    <property type="project" value="UniProtKB-ARBA"/>
</dbReference>
<feature type="domain" description="CN hydrolase" evidence="5">
    <location>
        <begin position="551"/>
        <end position="799"/>
    </location>
</feature>
<evidence type="ECO:0000256" key="1">
    <source>
        <dbReference type="ARBA" id="ARBA00004123"/>
    </source>
</evidence>
<feature type="domain" description="Myb-like" evidence="4">
    <location>
        <begin position="461"/>
        <end position="509"/>
    </location>
</feature>
<dbReference type="InterPro" id="IPR003010">
    <property type="entry name" value="C-N_Hydrolase"/>
</dbReference>
<dbReference type="Pfam" id="PF00249">
    <property type="entry name" value="Myb_DNA-binding"/>
    <property type="match status" value="1"/>
</dbReference>
<evidence type="ECO:0000313" key="7">
    <source>
        <dbReference type="EMBL" id="KAL3840785.1"/>
    </source>
</evidence>